<evidence type="ECO:0000313" key="3">
    <source>
        <dbReference type="Proteomes" id="UP000775547"/>
    </source>
</evidence>
<gene>
    <name evidence="2" type="ORF">DXG03_000527</name>
</gene>
<reference evidence="2" key="1">
    <citation type="submission" date="2020-07" db="EMBL/GenBank/DDBJ databases">
        <authorList>
            <person name="Nieuwenhuis M."/>
            <person name="Van De Peppel L.J.J."/>
        </authorList>
    </citation>
    <scope>NUCLEOTIDE SEQUENCE</scope>
    <source>
        <strain evidence="2">AP01</strain>
        <tissue evidence="2">Mycelium</tissue>
    </source>
</reference>
<proteinExistence type="predicted"/>
<dbReference type="AlphaFoldDB" id="A0A9P7G1A2"/>
<evidence type="ECO:0000256" key="1">
    <source>
        <dbReference type="SAM" id="MobiDB-lite"/>
    </source>
</evidence>
<protein>
    <submittedName>
        <fullName evidence="2">Uncharacterized protein</fullName>
    </submittedName>
</protein>
<sequence length="210" mass="23051">STDTLASDEQAVKDLCAEINDDVINQALAGGHIRHKRHPEIKGDRQKRPLKLQFDAQKTRDHFLSLIRTSRPPTVTKSGGTFIRRDLCPFELELEKQARIDAWTNNVKIGSLAYGVRDEKLIKFNGVPRALPSGYSNRPPRGFIAENELHIGSPTLSLDTSSLNQSNATHSINHSTHSNPSIHSPITPMVTRSASTAATTVTAASSQVRV</sequence>
<dbReference type="EMBL" id="JABCKV010001002">
    <property type="protein sequence ID" value="KAG5640218.1"/>
    <property type="molecule type" value="Genomic_DNA"/>
</dbReference>
<organism evidence="2 3">
    <name type="scientific">Asterophora parasitica</name>
    <dbReference type="NCBI Taxonomy" id="117018"/>
    <lineage>
        <taxon>Eukaryota</taxon>
        <taxon>Fungi</taxon>
        <taxon>Dikarya</taxon>
        <taxon>Basidiomycota</taxon>
        <taxon>Agaricomycotina</taxon>
        <taxon>Agaricomycetes</taxon>
        <taxon>Agaricomycetidae</taxon>
        <taxon>Agaricales</taxon>
        <taxon>Tricholomatineae</taxon>
        <taxon>Lyophyllaceae</taxon>
        <taxon>Asterophora</taxon>
    </lineage>
</organism>
<dbReference type="OrthoDB" id="5859941at2759"/>
<dbReference type="PANTHER" id="PTHR21459:SF2">
    <property type="entry name" value="PROTEIN CBG08968"/>
    <property type="match status" value="1"/>
</dbReference>
<feature type="region of interest" description="Disordered" evidence="1">
    <location>
        <begin position="156"/>
        <end position="210"/>
    </location>
</feature>
<feature type="compositionally biased region" description="Polar residues" evidence="1">
    <location>
        <begin position="156"/>
        <end position="184"/>
    </location>
</feature>
<reference evidence="2" key="2">
    <citation type="submission" date="2021-10" db="EMBL/GenBank/DDBJ databases">
        <title>Phylogenomics reveals ancestral predisposition of the termite-cultivated fungus Termitomyces towards a domesticated lifestyle.</title>
        <authorList>
            <person name="Auxier B."/>
            <person name="Grum-Grzhimaylo A."/>
            <person name="Cardenas M.E."/>
            <person name="Lodge J.D."/>
            <person name="Laessoe T."/>
            <person name="Pedersen O."/>
            <person name="Smith M.E."/>
            <person name="Kuyper T.W."/>
            <person name="Franco-Molano E.A."/>
            <person name="Baroni T.J."/>
            <person name="Aanen D.K."/>
        </authorList>
    </citation>
    <scope>NUCLEOTIDE SEQUENCE</scope>
    <source>
        <strain evidence="2">AP01</strain>
        <tissue evidence="2">Mycelium</tissue>
    </source>
</reference>
<accession>A0A9P7G1A2</accession>
<dbReference type="PANTHER" id="PTHR21459">
    <property type="entry name" value="PROTEIN CBG08968"/>
    <property type="match status" value="1"/>
</dbReference>
<name>A0A9P7G1A2_9AGAR</name>
<feature type="non-terminal residue" evidence="2">
    <location>
        <position position="1"/>
    </location>
</feature>
<dbReference type="Proteomes" id="UP000775547">
    <property type="component" value="Unassembled WGS sequence"/>
</dbReference>
<comment type="caution">
    <text evidence="2">The sequence shown here is derived from an EMBL/GenBank/DDBJ whole genome shotgun (WGS) entry which is preliminary data.</text>
</comment>
<feature type="compositionally biased region" description="Low complexity" evidence="1">
    <location>
        <begin position="190"/>
        <end position="210"/>
    </location>
</feature>
<evidence type="ECO:0000313" key="2">
    <source>
        <dbReference type="EMBL" id="KAG5640218.1"/>
    </source>
</evidence>
<keyword evidence="3" id="KW-1185">Reference proteome</keyword>